<keyword evidence="4 7" id="KW-0408">Iron</keyword>
<dbReference type="GO" id="GO:0016887">
    <property type="term" value="F:ATP hydrolysis activity"/>
    <property type="evidence" value="ECO:0007669"/>
    <property type="project" value="UniProtKB-UniRule"/>
</dbReference>
<keyword evidence="2 7" id="KW-0547">Nucleotide-binding</keyword>
<dbReference type="RefSeq" id="WP_044618053.1">
    <property type="nucleotide sequence ID" value="NZ_CP007142.1"/>
</dbReference>
<dbReference type="InterPro" id="IPR019591">
    <property type="entry name" value="Mrp/NBP35_ATP-bd"/>
</dbReference>
<dbReference type="InterPro" id="IPR044304">
    <property type="entry name" value="NUBPL-like"/>
</dbReference>
<dbReference type="NCBIfam" id="NF008669">
    <property type="entry name" value="PRK11670.1"/>
    <property type="match status" value="1"/>
</dbReference>
<proteinExistence type="inferred from homology"/>
<keyword evidence="9" id="KW-1185">Reference proteome</keyword>
<sequence length="362" mass="38676">MNYQSVVESVLAEMQDPNCLRPLSTVADIASVKVNDSFLEVSLMMPYPVGSFGRGLATLVEAQLGGQLDGLQPRVTVGWHVQPQAAKGGIPTMQEVKNIIAVASGKGGVGKSTTAVNLALALKKEGANVGLLDADVYGPSQAMMLGVPPSTRPDTEDDKYMLPVLAHGIQSMSMAYLVDEQTPMVWRGPMVSSALQQMLMQTKWQQLDYLIVDMPPGTGDIQLTLSQKVPATGAVIVTTPQDIALLDAKKGIEMFRKVNIPVLGIVENMAVHVCSNCGHEEHVFGELGGARLADQYDTRLLASMPLDMAIRQQADGGEPTVISEPDSEVTIRYQHAALALASEVAMLTKSAPNIPSIQISDD</sequence>
<evidence type="ECO:0000256" key="3">
    <source>
        <dbReference type="ARBA" id="ARBA00022840"/>
    </source>
</evidence>
<dbReference type="EMBL" id="CP007142">
    <property type="protein sequence ID" value="AJQ95902.1"/>
    <property type="molecule type" value="Genomic_DNA"/>
</dbReference>
<dbReference type="OrthoDB" id="9809679at2"/>
<comment type="similarity">
    <text evidence="6 7">Belongs to the Mrp/NBP35 ATP-binding proteins family.</text>
</comment>
<dbReference type="GO" id="GO:0005829">
    <property type="term" value="C:cytosol"/>
    <property type="evidence" value="ECO:0007669"/>
    <property type="project" value="TreeGrafter"/>
</dbReference>
<dbReference type="HAMAP" id="MF_02040">
    <property type="entry name" value="Mrp_NBP35"/>
    <property type="match status" value="1"/>
</dbReference>
<dbReference type="Gene3D" id="3.40.50.300">
    <property type="entry name" value="P-loop containing nucleotide triphosphate hydrolases"/>
    <property type="match status" value="1"/>
</dbReference>
<dbReference type="GO" id="GO:0046872">
    <property type="term" value="F:metal ion binding"/>
    <property type="evidence" value="ECO:0007669"/>
    <property type="project" value="UniProtKB-KW"/>
</dbReference>
<evidence type="ECO:0000256" key="4">
    <source>
        <dbReference type="ARBA" id="ARBA00023004"/>
    </source>
</evidence>
<evidence type="ECO:0000256" key="5">
    <source>
        <dbReference type="ARBA" id="ARBA00023014"/>
    </source>
</evidence>
<name>A0A0C5VME9_9GAMM</name>
<keyword evidence="5 7" id="KW-0411">Iron-sulfur</keyword>
<dbReference type="PANTHER" id="PTHR42961">
    <property type="entry name" value="IRON-SULFUR PROTEIN NUBPL"/>
    <property type="match status" value="1"/>
</dbReference>
<reference evidence="8 9" key="1">
    <citation type="submission" date="2014-01" db="EMBL/GenBank/DDBJ databases">
        <title>Full genme sequencing of cellulolytic bacterium Gynuella sunshinyii YC6258T gen. nov., sp. nov.</title>
        <authorList>
            <person name="Khan H."/>
            <person name="Chung E.J."/>
            <person name="Chung Y.R."/>
        </authorList>
    </citation>
    <scope>NUCLEOTIDE SEQUENCE [LARGE SCALE GENOMIC DNA]</scope>
    <source>
        <strain evidence="8 9">YC6258</strain>
    </source>
</reference>
<keyword evidence="1 7" id="KW-0479">Metal-binding</keyword>
<evidence type="ECO:0000313" key="8">
    <source>
        <dbReference type="EMBL" id="AJQ95902.1"/>
    </source>
</evidence>
<dbReference type="CDD" id="cd02037">
    <property type="entry name" value="Mrp_NBP35"/>
    <property type="match status" value="1"/>
</dbReference>
<dbReference type="GO" id="GO:0005524">
    <property type="term" value="F:ATP binding"/>
    <property type="evidence" value="ECO:0007669"/>
    <property type="project" value="UniProtKB-UniRule"/>
</dbReference>
<gene>
    <name evidence="8" type="ORF">YC6258_03866</name>
</gene>
<dbReference type="AlphaFoldDB" id="A0A0C5VME9"/>
<accession>A0A0C5VME9</accession>
<dbReference type="FunFam" id="3.40.50.300:FF:000418">
    <property type="entry name" value="Iron-sulfur cluster carrier protein"/>
    <property type="match status" value="1"/>
</dbReference>
<protein>
    <recommendedName>
        <fullName evidence="7">Iron-sulfur cluster carrier protein</fullName>
    </recommendedName>
</protein>
<dbReference type="InterPro" id="IPR027417">
    <property type="entry name" value="P-loop_NTPase"/>
</dbReference>
<organism evidence="8 9">
    <name type="scientific">Gynuella sunshinyii YC6258</name>
    <dbReference type="NCBI Taxonomy" id="1445510"/>
    <lineage>
        <taxon>Bacteria</taxon>
        <taxon>Pseudomonadati</taxon>
        <taxon>Pseudomonadota</taxon>
        <taxon>Gammaproteobacteria</taxon>
        <taxon>Oceanospirillales</taxon>
        <taxon>Saccharospirillaceae</taxon>
        <taxon>Gynuella</taxon>
    </lineage>
</organism>
<evidence type="ECO:0000256" key="2">
    <source>
        <dbReference type="ARBA" id="ARBA00022741"/>
    </source>
</evidence>
<feature type="binding site" evidence="7">
    <location>
        <begin position="105"/>
        <end position="112"/>
    </location>
    <ligand>
        <name>ATP</name>
        <dbReference type="ChEBI" id="CHEBI:30616"/>
    </ligand>
</feature>
<comment type="function">
    <text evidence="7">Binds and transfers iron-sulfur (Fe-S) clusters to target apoproteins. Can hydrolyze ATP.</text>
</comment>
<keyword evidence="7" id="KW-0378">Hydrolase</keyword>
<evidence type="ECO:0000256" key="1">
    <source>
        <dbReference type="ARBA" id="ARBA00022723"/>
    </source>
</evidence>
<dbReference type="PATRIC" id="fig|1445510.3.peg.3842"/>
<comment type="subunit">
    <text evidence="7">Homodimer.</text>
</comment>
<dbReference type="Proteomes" id="UP000032266">
    <property type="component" value="Chromosome"/>
</dbReference>
<evidence type="ECO:0000256" key="7">
    <source>
        <dbReference type="HAMAP-Rule" id="MF_02040"/>
    </source>
</evidence>
<dbReference type="SUPFAM" id="SSF52540">
    <property type="entry name" value="P-loop containing nucleoside triphosphate hydrolases"/>
    <property type="match status" value="1"/>
</dbReference>
<dbReference type="STRING" id="1445510.YC6258_03866"/>
<dbReference type="KEGG" id="gsn:YC6258_03866"/>
<dbReference type="GO" id="GO:0140663">
    <property type="term" value="F:ATP-dependent FeS chaperone activity"/>
    <property type="evidence" value="ECO:0007669"/>
    <property type="project" value="InterPro"/>
</dbReference>
<dbReference type="InterPro" id="IPR033756">
    <property type="entry name" value="YlxH/NBP35"/>
</dbReference>
<dbReference type="PANTHER" id="PTHR42961:SF2">
    <property type="entry name" value="IRON-SULFUR PROTEIN NUBPL"/>
    <property type="match status" value="1"/>
</dbReference>
<dbReference type="InterPro" id="IPR000808">
    <property type="entry name" value="Mrp-like_CS"/>
</dbReference>
<dbReference type="Pfam" id="PF10609">
    <property type="entry name" value="ParA"/>
    <property type="match status" value="1"/>
</dbReference>
<evidence type="ECO:0000313" key="9">
    <source>
        <dbReference type="Proteomes" id="UP000032266"/>
    </source>
</evidence>
<dbReference type="PROSITE" id="PS01215">
    <property type="entry name" value="MRP"/>
    <property type="match status" value="1"/>
</dbReference>
<dbReference type="GO" id="GO:0016226">
    <property type="term" value="P:iron-sulfur cluster assembly"/>
    <property type="evidence" value="ECO:0007669"/>
    <property type="project" value="InterPro"/>
</dbReference>
<dbReference type="GO" id="GO:0051539">
    <property type="term" value="F:4 iron, 4 sulfur cluster binding"/>
    <property type="evidence" value="ECO:0007669"/>
    <property type="project" value="TreeGrafter"/>
</dbReference>
<dbReference type="HOGENOM" id="CLU_024839_0_0_6"/>
<keyword evidence="3 7" id="KW-0067">ATP-binding</keyword>
<evidence type="ECO:0000256" key="6">
    <source>
        <dbReference type="ARBA" id="ARBA00024036"/>
    </source>
</evidence>